<dbReference type="GO" id="GO:0032474">
    <property type="term" value="P:otolith morphogenesis"/>
    <property type="evidence" value="ECO:0007669"/>
    <property type="project" value="TreeGrafter"/>
</dbReference>
<comment type="caution">
    <text evidence="2">The sequence shown here is derived from an EMBL/GenBank/DDBJ whole genome shotgun (WGS) entry which is preliminary data.</text>
</comment>
<evidence type="ECO:0000256" key="1">
    <source>
        <dbReference type="ARBA" id="ARBA00022803"/>
    </source>
</evidence>
<evidence type="ECO:0008006" key="4">
    <source>
        <dbReference type="Google" id="ProtNLM"/>
    </source>
</evidence>
<accession>A0A401T0C4</accession>
<dbReference type="InterPro" id="IPR019412">
    <property type="entry name" value="IML2/TPR_39"/>
</dbReference>
<reference evidence="2 3" key="1">
    <citation type="journal article" date="2018" name="Nat. Ecol. Evol.">
        <title>Shark genomes provide insights into elasmobranch evolution and the origin of vertebrates.</title>
        <authorList>
            <person name="Hara Y"/>
            <person name="Yamaguchi K"/>
            <person name="Onimaru K"/>
            <person name="Kadota M"/>
            <person name="Koyanagi M"/>
            <person name="Keeley SD"/>
            <person name="Tatsumi K"/>
            <person name="Tanaka K"/>
            <person name="Motone F"/>
            <person name="Kageyama Y"/>
            <person name="Nozu R"/>
            <person name="Adachi N"/>
            <person name="Nishimura O"/>
            <person name="Nakagawa R"/>
            <person name="Tanegashima C"/>
            <person name="Kiyatake I"/>
            <person name="Matsumoto R"/>
            <person name="Murakumo K"/>
            <person name="Nishida K"/>
            <person name="Terakita A"/>
            <person name="Kuratani S"/>
            <person name="Sato K"/>
            <person name="Hyodo S Kuraku.S."/>
        </authorList>
    </citation>
    <scope>NUCLEOTIDE SEQUENCE [LARGE SCALE GENOMIC DNA]</scope>
</reference>
<keyword evidence="1" id="KW-0802">TPR repeat</keyword>
<name>A0A401T0C4_CHIPU</name>
<sequence>MPASPNNSPLMSFGASFVSFLNAMMTFEDEKMQLACDDLKNTEKLCESSEAGVIETIRNKIKKNIDMQRPSALDVDRLQRQIIIADCQVYLAVLSFVKQELSAYIKGGWILRKAWKIYNKCYAEIDALQMMHKKRSQESLTSDRANDNHIPAVSLQEESLSRLKGACKINSALTSFQTALELAIDQREIQHVCLYEIGWCSMIEMNFKDAYKSFARLKNESRWSQCYYAYLTAACQGATGETDKAQEVFIEVQKLFRRKNNQIEQFSSRKAERFQKEKPTKELCVLAVIEVLYLWKALANCSPSNLQQMNQACQEMHEPLTIGLKHLLLGAIHKCLGNSDGAIQFFHLAIKDELSRQNNAYIQPYACYELGCQLLENPETLDKGRTLLYQAKEEFAGYDFENRLHVRIHTALASLKEVVPQ</sequence>
<evidence type="ECO:0000313" key="3">
    <source>
        <dbReference type="Proteomes" id="UP000287033"/>
    </source>
</evidence>
<dbReference type="Pfam" id="PF10300">
    <property type="entry name" value="Iml2-TPR_39"/>
    <property type="match status" value="2"/>
</dbReference>
<gene>
    <name evidence="2" type="ORF">chiPu_0014576</name>
</gene>
<dbReference type="Proteomes" id="UP000287033">
    <property type="component" value="Unassembled WGS sequence"/>
</dbReference>
<dbReference type="STRING" id="137246.A0A401T0C4"/>
<dbReference type="GO" id="GO:0060271">
    <property type="term" value="P:cilium assembly"/>
    <property type="evidence" value="ECO:0007669"/>
    <property type="project" value="TreeGrafter"/>
</dbReference>
<dbReference type="AlphaFoldDB" id="A0A401T0C4"/>
<proteinExistence type="predicted"/>
<dbReference type="OrthoDB" id="2154985at2759"/>
<dbReference type="PANTHER" id="PTHR31859:SF1">
    <property type="entry name" value="TETRATRICOPEPTIDE REPEAT PROTEIN 39C"/>
    <property type="match status" value="1"/>
</dbReference>
<organism evidence="2 3">
    <name type="scientific">Chiloscyllium punctatum</name>
    <name type="common">Brownbanded bambooshark</name>
    <name type="synonym">Hemiscyllium punctatum</name>
    <dbReference type="NCBI Taxonomy" id="137246"/>
    <lineage>
        <taxon>Eukaryota</taxon>
        <taxon>Metazoa</taxon>
        <taxon>Chordata</taxon>
        <taxon>Craniata</taxon>
        <taxon>Vertebrata</taxon>
        <taxon>Chondrichthyes</taxon>
        <taxon>Elasmobranchii</taxon>
        <taxon>Galeomorphii</taxon>
        <taxon>Galeoidea</taxon>
        <taxon>Orectolobiformes</taxon>
        <taxon>Hemiscylliidae</taxon>
        <taxon>Chiloscyllium</taxon>
    </lineage>
</organism>
<keyword evidence="3" id="KW-1185">Reference proteome</keyword>
<evidence type="ECO:0000313" key="2">
    <source>
        <dbReference type="EMBL" id="GCC36084.1"/>
    </source>
</evidence>
<dbReference type="EMBL" id="BEZZ01000784">
    <property type="protein sequence ID" value="GCC36084.1"/>
    <property type="molecule type" value="Genomic_DNA"/>
</dbReference>
<dbReference type="PANTHER" id="PTHR31859">
    <property type="entry name" value="TETRATRICOPEPTIDE REPEAT PROTEIN 39 FAMILY MEMBER"/>
    <property type="match status" value="1"/>
</dbReference>
<dbReference type="OMA" id="YNIAMKQ"/>
<protein>
    <recommendedName>
        <fullName evidence="4">Tetratricopeptide repeat protein 39C</fullName>
    </recommendedName>
</protein>